<comment type="subcellular location">
    <subcellularLocation>
        <location evidence="1">Membrane</location>
        <topology evidence="1">Multi-pass membrane protein</topology>
    </subcellularLocation>
</comment>
<dbReference type="PANTHER" id="PTHR43243">
    <property type="entry name" value="INNER MEMBRANE TRANSPORTER YGJI-RELATED"/>
    <property type="match status" value="1"/>
</dbReference>
<evidence type="ECO:0000256" key="7">
    <source>
        <dbReference type="SAM" id="Phobius"/>
    </source>
</evidence>
<evidence type="ECO:0000313" key="8">
    <source>
        <dbReference type="EMBL" id="MBI2875441.1"/>
    </source>
</evidence>
<sequence>MAHQFFAKKPLSLLLKEMAGEHRLRRVLGPIQLSSLGVGAIIGTGIFVLTGIAAHDRTGPALMLSFVVAGTACIFAALCYAEFASMAPVAGSAYTYAYATLGELFAWIIGWDLVLEYAVGASTVAHGWSHYFQDFIGIFGLKLPHILTNAPFDYDIATGMLVSTGTVLDLPAVAIAAIVTVILVKGIKESASFNAGMVIVKVAIVLFVIVVGAFYINPDNWHPFAPYGMTGISFFGTTLAGQTGPSGEPLGVLAGAAIIFFAYIGFDSVSTHAEEARNPQRDVPIGIITSLVLCTVLYIAVSAVLTGMVPYNQIDINAPVSKAFERVGLPWAQFLISLGAIAGITSVLLVMMLSQPRVLLAMARDGLVPSGFFGAVHPRFCTPWKSTILTGIFVALLGGFLPLRILAELVNIGTLLAFVIVCAAVLIMRRTHPDAARPFRAPLVPLVPILGIGICLLLMFSLPAENWLRLFIWLAIGLGIYFLYGRKHSVMARYTAHEIAKHGVSPAGSLATNTRKDPVGTSKKKGSGGTSRRKDQGGSSNKKKRR</sequence>
<reference evidence="8" key="1">
    <citation type="submission" date="2020-07" db="EMBL/GenBank/DDBJ databases">
        <title>Huge and variable diversity of episymbiotic CPR bacteria and DPANN archaea in groundwater ecosystems.</title>
        <authorList>
            <person name="He C.Y."/>
            <person name="Keren R."/>
            <person name="Whittaker M."/>
            <person name="Farag I.F."/>
            <person name="Doudna J."/>
            <person name="Cate J.H.D."/>
            <person name="Banfield J.F."/>
        </authorList>
    </citation>
    <scope>NUCLEOTIDE SEQUENCE</scope>
    <source>
        <strain evidence="8">NC_groundwater_672_Ag_B-0.1um_62_36</strain>
    </source>
</reference>
<feature type="transmembrane region" description="Helical" evidence="7">
    <location>
        <begin position="439"/>
        <end position="460"/>
    </location>
</feature>
<comment type="caution">
    <text evidence="8">The sequence shown here is derived from an EMBL/GenBank/DDBJ whole genome shotgun (WGS) entry which is preliminary data.</text>
</comment>
<evidence type="ECO:0000256" key="4">
    <source>
        <dbReference type="ARBA" id="ARBA00022989"/>
    </source>
</evidence>
<feature type="transmembrane region" description="Helical" evidence="7">
    <location>
        <begin position="466"/>
        <end position="484"/>
    </location>
</feature>
<dbReference type="GO" id="GO:0016020">
    <property type="term" value="C:membrane"/>
    <property type="evidence" value="ECO:0007669"/>
    <property type="project" value="UniProtKB-SubCell"/>
</dbReference>
<feature type="transmembrane region" description="Helical" evidence="7">
    <location>
        <begin position="196"/>
        <end position="216"/>
    </location>
</feature>
<feature type="region of interest" description="Disordered" evidence="6">
    <location>
        <begin position="506"/>
        <end position="546"/>
    </location>
</feature>
<evidence type="ECO:0000256" key="2">
    <source>
        <dbReference type="ARBA" id="ARBA00022448"/>
    </source>
</evidence>
<feature type="transmembrane region" description="Helical" evidence="7">
    <location>
        <begin position="33"/>
        <end position="55"/>
    </location>
</feature>
<keyword evidence="2" id="KW-0813">Transport</keyword>
<feature type="transmembrane region" description="Helical" evidence="7">
    <location>
        <begin position="160"/>
        <end position="184"/>
    </location>
</feature>
<keyword evidence="4 7" id="KW-1133">Transmembrane helix</keyword>
<dbReference type="Pfam" id="PF13520">
    <property type="entry name" value="AA_permease_2"/>
    <property type="match status" value="1"/>
</dbReference>
<feature type="transmembrane region" description="Helical" evidence="7">
    <location>
        <begin position="331"/>
        <end position="354"/>
    </location>
</feature>
<feature type="transmembrane region" description="Helical" evidence="7">
    <location>
        <begin position="93"/>
        <end position="111"/>
    </location>
</feature>
<dbReference type="AlphaFoldDB" id="A0A932CLC5"/>
<organism evidence="8 9">
    <name type="scientific">Tectimicrobiota bacterium</name>
    <dbReference type="NCBI Taxonomy" id="2528274"/>
    <lineage>
        <taxon>Bacteria</taxon>
        <taxon>Pseudomonadati</taxon>
        <taxon>Nitrospinota/Tectimicrobiota group</taxon>
        <taxon>Candidatus Tectimicrobiota</taxon>
    </lineage>
</organism>
<proteinExistence type="predicted"/>
<dbReference type="Proteomes" id="UP000769766">
    <property type="component" value="Unassembled WGS sequence"/>
</dbReference>
<feature type="transmembrane region" description="Helical" evidence="7">
    <location>
        <begin position="61"/>
        <end position="81"/>
    </location>
</feature>
<dbReference type="InterPro" id="IPR002293">
    <property type="entry name" value="AA/rel_permease1"/>
</dbReference>
<keyword evidence="5 7" id="KW-0472">Membrane</keyword>
<dbReference type="PANTHER" id="PTHR43243:SF4">
    <property type="entry name" value="CATIONIC AMINO ACID TRANSPORTER 4"/>
    <property type="match status" value="1"/>
</dbReference>
<evidence type="ECO:0000313" key="9">
    <source>
        <dbReference type="Proteomes" id="UP000769766"/>
    </source>
</evidence>
<feature type="transmembrane region" description="Helical" evidence="7">
    <location>
        <begin position="409"/>
        <end position="427"/>
    </location>
</feature>
<protein>
    <submittedName>
        <fullName evidence="8">Amino acid permease</fullName>
    </submittedName>
</protein>
<keyword evidence="3 7" id="KW-0812">Transmembrane</keyword>
<dbReference type="EMBL" id="JACPRF010000030">
    <property type="protein sequence ID" value="MBI2875441.1"/>
    <property type="molecule type" value="Genomic_DNA"/>
</dbReference>
<evidence type="ECO:0000256" key="5">
    <source>
        <dbReference type="ARBA" id="ARBA00023136"/>
    </source>
</evidence>
<evidence type="ECO:0000256" key="6">
    <source>
        <dbReference type="SAM" id="MobiDB-lite"/>
    </source>
</evidence>
<evidence type="ECO:0000256" key="3">
    <source>
        <dbReference type="ARBA" id="ARBA00022692"/>
    </source>
</evidence>
<dbReference type="GO" id="GO:0015171">
    <property type="term" value="F:amino acid transmembrane transporter activity"/>
    <property type="evidence" value="ECO:0007669"/>
    <property type="project" value="TreeGrafter"/>
</dbReference>
<gene>
    <name evidence="8" type="ORF">HYY20_01010</name>
</gene>
<dbReference type="Gene3D" id="1.20.1740.10">
    <property type="entry name" value="Amino acid/polyamine transporter I"/>
    <property type="match status" value="1"/>
</dbReference>
<dbReference type="PIRSF" id="PIRSF006060">
    <property type="entry name" value="AA_transporter"/>
    <property type="match status" value="1"/>
</dbReference>
<name>A0A932CLC5_UNCTE</name>
<evidence type="ECO:0000256" key="1">
    <source>
        <dbReference type="ARBA" id="ARBA00004141"/>
    </source>
</evidence>
<feature type="transmembrane region" description="Helical" evidence="7">
    <location>
        <begin position="287"/>
        <end position="311"/>
    </location>
</feature>
<accession>A0A932CLC5</accession>
<feature type="transmembrane region" description="Helical" evidence="7">
    <location>
        <begin position="249"/>
        <end position="266"/>
    </location>
</feature>
<feature type="transmembrane region" description="Helical" evidence="7">
    <location>
        <begin position="386"/>
        <end position="403"/>
    </location>
</feature>